<reference evidence="3 4" key="1">
    <citation type="submission" date="2018-02" db="EMBL/GenBank/DDBJ databases">
        <title>The draft genome of Phyllobacterium sp. 1N-3.</title>
        <authorList>
            <person name="Liu L."/>
            <person name="Li L."/>
            <person name="Zhang X."/>
            <person name="Wang T."/>
            <person name="Liang L."/>
        </authorList>
    </citation>
    <scope>NUCLEOTIDE SEQUENCE [LARGE SCALE GENOMIC DNA]</scope>
    <source>
        <strain evidence="3 4">1N-3</strain>
    </source>
</reference>
<dbReference type="InterPro" id="IPR006315">
    <property type="entry name" value="OM_autotransptr_brl_dom"/>
</dbReference>
<feature type="non-terminal residue" evidence="3">
    <location>
        <position position="1013"/>
    </location>
</feature>
<keyword evidence="1" id="KW-0732">Signal</keyword>
<organism evidence="3 4">
    <name type="scientific">Phyllobacterium phragmitis</name>
    <dbReference type="NCBI Taxonomy" id="2670329"/>
    <lineage>
        <taxon>Bacteria</taxon>
        <taxon>Pseudomonadati</taxon>
        <taxon>Pseudomonadota</taxon>
        <taxon>Alphaproteobacteria</taxon>
        <taxon>Hyphomicrobiales</taxon>
        <taxon>Phyllobacteriaceae</taxon>
        <taxon>Phyllobacterium</taxon>
    </lineage>
</organism>
<dbReference type="Gene3D" id="2.160.20.20">
    <property type="match status" value="2"/>
</dbReference>
<keyword evidence="4" id="KW-1185">Reference proteome</keyword>
<dbReference type="InterPro" id="IPR043990">
    <property type="entry name" value="AC_1"/>
</dbReference>
<proteinExistence type="predicted"/>
<evidence type="ECO:0000313" key="3">
    <source>
        <dbReference type="EMBL" id="PRD40424.1"/>
    </source>
</evidence>
<dbReference type="InterPro" id="IPR013425">
    <property type="entry name" value="Autotrns_rpt"/>
</dbReference>
<evidence type="ECO:0000259" key="2">
    <source>
        <dbReference type="Pfam" id="PF18883"/>
    </source>
</evidence>
<evidence type="ECO:0000256" key="1">
    <source>
        <dbReference type="ARBA" id="ARBA00022729"/>
    </source>
</evidence>
<comment type="caution">
    <text evidence="3">The sequence shown here is derived from an EMBL/GenBank/DDBJ whole genome shotgun (WGS) entry which is preliminary data.</text>
</comment>
<name>A0A2S9IIS0_9HYPH</name>
<sequence>MTVINSGSITGGAIGLNNTSINPPIVGNAITFTSGTNILELQAGSVITGNVDATAGASNTLVLGGMAAWQLDASKLGTQYTGFQNFQLNASSSTIWTLENTTNAKTPWTLLSGTLSVAADSALGLNSGNLTFDGGTLQVRELSFTSFANTARNIIWGAKGGGFDIAAAGNTFTVSQNILNTVGNLDALTKTGAGTLVLSGANTYKGGTNINAGTLSVSSNNNLGDPSGGITFNGGTLENTNSLGLTLGSGRAVKMTGAGTLKSDSDLTVAGDISGSGAFGKIGDGNLILTGSNFGYTGTMTITGGELHVGTGGATGTLGGAGSSVALTGASNKLIFDRTGALTYDGTIKGDGSVTVQGGLELTLTKANSYKGPTEVVTGSTLVVNGDQTQATGATTVDGTLRGGGTIGGDVTVNLGGTLLAQDEAGNNVSKVQINGALTLRGGSNTNFIYDVDPGSSDLDALQVLVDKDITIDDAAILNVKTGSGVTLAPGIYGLLEGASRSGQFGTGSTTPQGTTVQYTGTEVNLNNQGSTPPPPPGTYSFWDGKHMAPTGSVDGGDGTWQAAAGGLTNWTDQDGAHNGGFADKSFAIFQGQGGLVTVDASKGAINAAGMQFAVDGYRVTGDPITLWTSPTEPADSNKSIIRVGKYTQSSVDMTAEIESQLIDAPGQSIQLVKDDLGTLVLSGDNTYSGGTLIDRGTLSVSAEKNLGAIQGALTFDGGALKVTGKDFKSTTRTINWGSSGGGFDIDDADNTFTLSPTQTLSGAGGLTKSGAGTLLLSGANSYTGATSVNGGTLAANAANVFSPDSAFNVDTGGTLDLGGYNQTLASLTNDGDVRLGNGTPGTTLTVSGDYTGKGGTIYLDTKLEGDDSPTDLMHVRGATSGDSNVQVTNIGGKTAQTHEGIKIIEVDGASNGTFELAGDKTYEFQGQTAMVGGPYAYQLYKGGVTDPADGDWYLRSMLTPPNPPCPGGSCPLYQPGVPIYEAYAQVLQELNGVGTLRQRVGNRYWGGAANPM</sequence>
<dbReference type="EMBL" id="PVBR01000052">
    <property type="protein sequence ID" value="PRD40424.1"/>
    <property type="molecule type" value="Genomic_DNA"/>
</dbReference>
<gene>
    <name evidence="3" type="ORF">C5748_27075</name>
</gene>
<accession>A0A2S9IIS0</accession>
<protein>
    <recommendedName>
        <fullName evidence="2">Autochaperone domain-containing protein</fullName>
    </recommendedName>
</protein>
<dbReference type="GO" id="GO:0019867">
    <property type="term" value="C:outer membrane"/>
    <property type="evidence" value="ECO:0007669"/>
    <property type="project" value="InterPro"/>
</dbReference>
<dbReference type="AlphaFoldDB" id="A0A2S9IIS0"/>
<dbReference type="CDD" id="cd01344">
    <property type="entry name" value="PL2_Passenger_AT"/>
    <property type="match status" value="1"/>
</dbReference>
<dbReference type="InterPro" id="IPR011050">
    <property type="entry name" value="Pectin_lyase_fold/virulence"/>
</dbReference>
<feature type="domain" description="Autochaperone" evidence="2">
    <location>
        <begin position="841"/>
        <end position="940"/>
    </location>
</feature>
<dbReference type="NCBIfam" id="TIGR01414">
    <property type="entry name" value="autotrans_barl"/>
    <property type="match status" value="1"/>
</dbReference>
<dbReference type="Proteomes" id="UP000239434">
    <property type="component" value="Unassembled WGS sequence"/>
</dbReference>
<dbReference type="SUPFAM" id="SSF51126">
    <property type="entry name" value="Pectin lyase-like"/>
    <property type="match status" value="3"/>
</dbReference>
<dbReference type="NCBIfam" id="TIGR02601">
    <property type="entry name" value="autotrns_rpt"/>
    <property type="match status" value="3"/>
</dbReference>
<dbReference type="PANTHER" id="PTHR35037:SF3">
    <property type="entry name" value="C-TERMINAL REGION OF AIDA-LIKE PROTEIN"/>
    <property type="match status" value="1"/>
</dbReference>
<dbReference type="InterPro" id="IPR051551">
    <property type="entry name" value="Autotransporter_adhesion"/>
</dbReference>
<dbReference type="InterPro" id="IPR012332">
    <property type="entry name" value="Autotransporter_pectin_lyase_C"/>
</dbReference>
<dbReference type="PANTHER" id="PTHR35037">
    <property type="entry name" value="C-TERMINAL REGION OF AIDA-LIKE PROTEIN"/>
    <property type="match status" value="1"/>
</dbReference>
<dbReference type="Pfam" id="PF18883">
    <property type="entry name" value="AC_1"/>
    <property type="match status" value="1"/>
</dbReference>
<dbReference type="Pfam" id="PF12951">
    <property type="entry name" value="PATR"/>
    <property type="match status" value="5"/>
</dbReference>
<evidence type="ECO:0000313" key="4">
    <source>
        <dbReference type="Proteomes" id="UP000239434"/>
    </source>
</evidence>